<feature type="domain" description="Xylose isomerase-like TIM barrel" evidence="1">
    <location>
        <begin position="81"/>
        <end position="307"/>
    </location>
</feature>
<dbReference type="InterPro" id="IPR050312">
    <property type="entry name" value="IolE/XylAMocC-like"/>
</dbReference>
<sequence length="318" mass="35731">MNRRKFIQSGALLASTLMLGCDTTQSHDLKLSLSQWALHRAQFGDSKSDYEQWKKWLVEDPDAVLRGTLNPLDFPSVAKDQFGFEAVEYVNTFFYGKNADYFKALRKRSDDAGVENLLIMVDEEGLLGDPNEQKRLKSVDRHRKWLNAATILGCHSIRVNAHSKGSKSEQKKLAADGLSRLCDYAKDSGLDVLIENHGGMSSEPNWLIDTIKATGSENIGTMVDFDNFKYSEDKIWGGELTYDRYEGVDLLMPYAKSVSAKSYAFDPQGNETKIDFGKMVTAVKESSFDGYISVEYEGEHLSEDEGILATKALLERFI</sequence>
<proteinExistence type="predicted"/>
<dbReference type="RefSeq" id="WP_168040032.1">
    <property type="nucleotide sequence ID" value="NZ_JAATJH010000009.1"/>
</dbReference>
<keyword evidence="3" id="KW-1185">Reference proteome</keyword>
<reference evidence="2 3" key="1">
    <citation type="submission" date="2020-03" db="EMBL/GenBank/DDBJ databases">
        <title>Genomic Encyclopedia of Type Strains, Phase IV (KMG-IV): sequencing the most valuable type-strain genomes for metagenomic binning, comparative biology and taxonomic classification.</title>
        <authorList>
            <person name="Goeker M."/>
        </authorList>
    </citation>
    <scope>NUCLEOTIDE SEQUENCE [LARGE SCALE GENOMIC DNA]</scope>
    <source>
        <strain evidence="2 3">DSM 105096</strain>
    </source>
</reference>
<evidence type="ECO:0000259" key="1">
    <source>
        <dbReference type="Pfam" id="PF01261"/>
    </source>
</evidence>
<organism evidence="2 3">
    <name type="scientific">Neolewinella antarctica</name>
    <dbReference type="NCBI Taxonomy" id="442734"/>
    <lineage>
        <taxon>Bacteria</taxon>
        <taxon>Pseudomonadati</taxon>
        <taxon>Bacteroidota</taxon>
        <taxon>Saprospiria</taxon>
        <taxon>Saprospirales</taxon>
        <taxon>Lewinellaceae</taxon>
        <taxon>Neolewinella</taxon>
    </lineage>
</organism>
<protein>
    <submittedName>
        <fullName evidence="2">Sugar phosphate isomerase/epimerase</fullName>
    </submittedName>
</protein>
<dbReference type="Pfam" id="PF01261">
    <property type="entry name" value="AP_endonuc_2"/>
    <property type="match status" value="1"/>
</dbReference>
<comment type="caution">
    <text evidence="2">The sequence shown here is derived from an EMBL/GenBank/DDBJ whole genome shotgun (WGS) entry which is preliminary data.</text>
</comment>
<dbReference type="Gene3D" id="3.20.20.150">
    <property type="entry name" value="Divalent-metal-dependent TIM barrel enzymes"/>
    <property type="match status" value="1"/>
</dbReference>
<keyword evidence="2" id="KW-0413">Isomerase</keyword>
<gene>
    <name evidence="2" type="ORF">GGR27_003749</name>
</gene>
<dbReference type="EMBL" id="JAATJH010000009">
    <property type="protein sequence ID" value="NJC28228.1"/>
    <property type="molecule type" value="Genomic_DNA"/>
</dbReference>
<dbReference type="SUPFAM" id="SSF51658">
    <property type="entry name" value="Xylose isomerase-like"/>
    <property type="match status" value="1"/>
</dbReference>
<dbReference type="InterPro" id="IPR013022">
    <property type="entry name" value="Xyl_isomerase-like_TIM-brl"/>
</dbReference>
<dbReference type="PANTHER" id="PTHR12110:SF53">
    <property type="entry name" value="BLR5974 PROTEIN"/>
    <property type="match status" value="1"/>
</dbReference>
<dbReference type="Proteomes" id="UP000770785">
    <property type="component" value="Unassembled WGS sequence"/>
</dbReference>
<name>A0ABX0XH87_9BACT</name>
<evidence type="ECO:0000313" key="2">
    <source>
        <dbReference type="EMBL" id="NJC28228.1"/>
    </source>
</evidence>
<accession>A0ABX0XH87</accession>
<dbReference type="GO" id="GO:0016853">
    <property type="term" value="F:isomerase activity"/>
    <property type="evidence" value="ECO:0007669"/>
    <property type="project" value="UniProtKB-KW"/>
</dbReference>
<dbReference type="PROSITE" id="PS51257">
    <property type="entry name" value="PROKAR_LIPOPROTEIN"/>
    <property type="match status" value="1"/>
</dbReference>
<evidence type="ECO:0000313" key="3">
    <source>
        <dbReference type="Proteomes" id="UP000770785"/>
    </source>
</evidence>
<dbReference type="InterPro" id="IPR036237">
    <property type="entry name" value="Xyl_isomerase-like_sf"/>
</dbReference>
<dbReference type="PANTHER" id="PTHR12110">
    <property type="entry name" value="HYDROXYPYRUVATE ISOMERASE"/>
    <property type="match status" value="1"/>
</dbReference>